<dbReference type="EMBL" id="BMNZ01000004">
    <property type="protein sequence ID" value="GGM97758.1"/>
    <property type="molecule type" value="Genomic_DNA"/>
</dbReference>
<reference evidence="3" key="1">
    <citation type="journal article" date="2019" name="Int. J. Syst. Evol. Microbiol.">
        <title>The Global Catalogue of Microorganisms (GCM) 10K type strain sequencing project: providing services to taxonomists for standard genome sequencing and annotation.</title>
        <authorList>
            <consortium name="The Broad Institute Genomics Platform"/>
            <consortium name="The Broad Institute Genome Sequencing Center for Infectious Disease"/>
            <person name="Wu L."/>
            <person name="Ma J."/>
        </authorList>
    </citation>
    <scope>NUCLEOTIDE SEQUENCE [LARGE SCALE GENOMIC DNA]</scope>
    <source>
        <strain evidence="3">JCM 1365</strain>
    </source>
</reference>
<organism evidence="2 3">
    <name type="scientific">Terrabacter tumescens</name>
    <dbReference type="NCBI Taxonomy" id="60443"/>
    <lineage>
        <taxon>Bacteria</taxon>
        <taxon>Bacillati</taxon>
        <taxon>Actinomycetota</taxon>
        <taxon>Actinomycetes</taxon>
        <taxon>Micrococcales</taxon>
        <taxon>Intrasporangiaceae</taxon>
        <taxon>Terrabacter</taxon>
    </lineage>
</organism>
<evidence type="ECO:0000313" key="2">
    <source>
        <dbReference type="EMBL" id="GGM97758.1"/>
    </source>
</evidence>
<dbReference type="InterPro" id="IPR013108">
    <property type="entry name" value="Amidohydro_3"/>
</dbReference>
<dbReference type="SUPFAM" id="SSF51338">
    <property type="entry name" value="Composite domain of metallo-dependent hydrolases"/>
    <property type="match status" value="1"/>
</dbReference>
<dbReference type="PANTHER" id="PTHR22642:SF2">
    <property type="entry name" value="PROTEIN LONG AFTER FAR-RED 3"/>
    <property type="match status" value="1"/>
</dbReference>
<dbReference type="RefSeq" id="WP_030196794.1">
    <property type="nucleotide sequence ID" value="NZ_BMNZ01000004.1"/>
</dbReference>
<dbReference type="Gene3D" id="3.20.20.140">
    <property type="entry name" value="Metal-dependent hydrolases"/>
    <property type="match status" value="1"/>
</dbReference>
<evidence type="ECO:0000259" key="1">
    <source>
        <dbReference type="Pfam" id="PF07969"/>
    </source>
</evidence>
<dbReference type="InterPro" id="IPR032466">
    <property type="entry name" value="Metal_Hydrolase"/>
</dbReference>
<gene>
    <name evidence="2" type="ORF">GCM10009721_25870</name>
</gene>
<dbReference type="Proteomes" id="UP000623461">
    <property type="component" value="Unassembled WGS sequence"/>
</dbReference>
<dbReference type="InterPro" id="IPR033932">
    <property type="entry name" value="YtcJ-like"/>
</dbReference>
<dbReference type="Pfam" id="PF07969">
    <property type="entry name" value="Amidohydro_3"/>
    <property type="match status" value="1"/>
</dbReference>
<sequence>MSRTLFRHNRIWTGDTGRSGNPWTDALLVEDGRIVAIGAEAVETAEAAGDAECVDLPGAVVMPGLHDAHIHTEWLSRDLSSVDLREARSLEEALELVRAHAEGLPDDEWLHSGRWNHNRWAVPVQPDRHALDSVSGDRVAALSSVDGHTIWANSLALQRAGITRDTPDPVGGEIVRDASGEPTGILRESAQELLDVIPRDESPLRPWLERCQDWLLSVGLTSITDIDGEDARAAYAELHADGALRLRVTKCTRDPDLELAIAEGRRSGQGDDVFRVGPVKFFSDGALGSHTAHMTEPFIGHEGCGIAAMPYDVLLERTLLAARNGLDVVTHAIGDEANRLVLGTFEAVRAEGLDTLLRIEHAQHVLPVDVPRFRSLDVVASMQPSHCTADLELADEIIGPRRLASYAWRTFLDAGVRVAFGSDAPVEDPNPFYGLHAAVTRQRPDAQPLGGWRPEEKVTLTEAVHAFTVAAHESVGRTDVGRLVPGQLADLVAVDRDLWALEESSPADIRDTVVLQTWVGGELVHERS</sequence>
<dbReference type="SUPFAM" id="SSF51556">
    <property type="entry name" value="Metallo-dependent hydrolases"/>
    <property type="match status" value="1"/>
</dbReference>
<dbReference type="Gene3D" id="3.10.310.70">
    <property type="match status" value="1"/>
</dbReference>
<name>A0ABQ2I1I6_9MICO</name>
<proteinExistence type="predicted"/>
<dbReference type="InterPro" id="IPR011059">
    <property type="entry name" value="Metal-dep_hydrolase_composite"/>
</dbReference>
<accession>A0ABQ2I1I6</accession>
<feature type="domain" description="Amidohydrolase 3" evidence="1">
    <location>
        <begin position="53"/>
        <end position="525"/>
    </location>
</feature>
<dbReference type="PANTHER" id="PTHR22642">
    <property type="entry name" value="IMIDAZOLONEPROPIONASE"/>
    <property type="match status" value="1"/>
</dbReference>
<keyword evidence="3" id="KW-1185">Reference proteome</keyword>
<dbReference type="Gene3D" id="2.30.40.10">
    <property type="entry name" value="Urease, subunit C, domain 1"/>
    <property type="match status" value="1"/>
</dbReference>
<comment type="caution">
    <text evidence="2">The sequence shown here is derived from an EMBL/GenBank/DDBJ whole genome shotgun (WGS) entry which is preliminary data.</text>
</comment>
<dbReference type="CDD" id="cd01300">
    <property type="entry name" value="YtcJ_like"/>
    <property type="match status" value="1"/>
</dbReference>
<evidence type="ECO:0000313" key="3">
    <source>
        <dbReference type="Proteomes" id="UP000623461"/>
    </source>
</evidence>
<protein>
    <submittedName>
        <fullName evidence="2">Amidohydrolase</fullName>
    </submittedName>
</protein>